<dbReference type="AlphaFoldDB" id="A0AAW2H9Q4"/>
<evidence type="ECO:0000256" key="3">
    <source>
        <dbReference type="ARBA" id="ARBA00023180"/>
    </source>
</evidence>
<dbReference type="InterPro" id="IPR032104">
    <property type="entry name" value="Spaetzle"/>
</dbReference>
<keyword evidence="2" id="KW-1015">Disulfide bond</keyword>
<feature type="domain" description="Neurotrophin 1 N-terminal" evidence="7">
    <location>
        <begin position="76"/>
        <end position="177"/>
    </location>
</feature>
<evidence type="ECO:0000256" key="2">
    <source>
        <dbReference type="ARBA" id="ARBA00023157"/>
    </source>
</evidence>
<dbReference type="EMBL" id="JARGDH010000005">
    <property type="protein sequence ID" value="KAL0266443.1"/>
    <property type="molecule type" value="Genomic_DNA"/>
</dbReference>
<evidence type="ECO:0008006" key="9">
    <source>
        <dbReference type="Google" id="ProtNLM"/>
    </source>
</evidence>
<sequence>MGKLIVLQMLVMMEACRAREVLPTTVIQDTRTEMSVEEIRGHREVDFFGKSNEADSDLDFDYEDADLAQASYPPVSKEHLMKEAMLRAMKKPAIREQIGEVIPILRAMSPTQRLTLAALVSSQIMSQGRLSEANLTEMASMFAGNNVENVNDRQNITEHLLLPISVDIAKIFRGLGKDVGRSLREDVHDDAKRRQYRKQNRRKNYQYRAIPNRRMDVFPEDGEEKQRNATKELQNLINEGVLQPSVNDCEYFSSSFCLEVTDYPLDAIIKSVEKHQGIMDTLLEDFRIQSPEVNGEGVPPEQKRLRRRQDTGPNEIGNSVKEKEFMCPSSVKYARPKRARTTSGQWKYVVNAGDYTQTLRLEMCLKPNAPCTYVTNNYNSQCTQVYNYHRLLTWEENTGLHMDIFKVPSCCSCHIQGYNNFYPPAKDYTFAEKRREPISLRPSYNPETVEIPLFANPSGKREVVRPPPSTTPSTFQQRDPIKIVESLTPLHHLVPPGPPLPLEGESIKFRSDVNFHKKRGSGEHRRIAEVAPYKLEIGESSKNQARTKYPNVIVGRPVQKKPEASVLPLVKYYPKEDVQLFATTKTAPDAVLRKKPQVVEIFEPEPVRRVTATTAATITTAKATTLPLVPKSLEQVSSNGRKKINYNYHPIIEFFIPDPSNTTGQQYSKPLSAALTSQEWTPLVGRSRA</sequence>
<evidence type="ECO:0000313" key="8">
    <source>
        <dbReference type="EMBL" id="KAL0266443.1"/>
    </source>
</evidence>
<dbReference type="Pfam" id="PF24103">
    <property type="entry name" value="NT_N"/>
    <property type="match status" value="1"/>
</dbReference>
<dbReference type="SUPFAM" id="SSF57501">
    <property type="entry name" value="Cystine-knot cytokines"/>
    <property type="match status" value="1"/>
</dbReference>
<keyword evidence="1 5" id="KW-0732">Signal</keyword>
<evidence type="ECO:0000256" key="1">
    <source>
        <dbReference type="ARBA" id="ARBA00022729"/>
    </source>
</evidence>
<accession>A0AAW2H9Q4</accession>
<feature type="domain" description="Spaetzle" evidence="6">
    <location>
        <begin position="325"/>
        <end position="415"/>
    </location>
</feature>
<dbReference type="InterPro" id="IPR029034">
    <property type="entry name" value="Cystine-knot_cytokine"/>
</dbReference>
<dbReference type="PANTHER" id="PTHR23199:SF12">
    <property type="entry name" value="NEUROTROPHIN 1-RELATED"/>
    <property type="match status" value="1"/>
</dbReference>
<protein>
    <recommendedName>
        <fullName evidence="9">Spaetzle domain-containing protein</fullName>
    </recommendedName>
</protein>
<evidence type="ECO:0000259" key="6">
    <source>
        <dbReference type="Pfam" id="PF16077"/>
    </source>
</evidence>
<dbReference type="GO" id="GO:0005121">
    <property type="term" value="F:Toll binding"/>
    <property type="evidence" value="ECO:0007669"/>
    <property type="project" value="TreeGrafter"/>
</dbReference>
<comment type="caution">
    <text evidence="8">The sequence shown here is derived from an EMBL/GenBank/DDBJ whole genome shotgun (WGS) entry which is preliminary data.</text>
</comment>
<proteinExistence type="predicted"/>
<dbReference type="PANTHER" id="PTHR23199">
    <property type="entry name" value="NEUROTROPHIN 1-RELATED"/>
    <property type="match status" value="1"/>
</dbReference>
<gene>
    <name evidence="8" type="ORF">PYX00_008975</name>
</gene>
<dbReference type="GO" id="GO:0008083">
    <property type="term" value="F:growth factor activity"/>
    <property type="evidence" value="ECO:0007669"/>
    <property type="project" value="TreeGrafter"/>
</dbReference>
<dbReference type="InterPro" id="IPR056200">
    <property type="entry name" value="NT_N"/>
</dbReference>
<feature type="region of interest" description="Disordered" evidence="4">
    <location>
        <begin position="291"/>
        <end position="319"/>
    </location>
</feature>
<name>A0AAW2H9Q4_9NEOP</name>
<evidence type="ECO:0000256" key="4">
    <source>
        <dbReference type="SAM" id="MobiDB-lite"/>
    </source>
</evidence>
<dbReference type="GO" id="GO:0045087">
    <property type="term" value="P:innate immune response"/>
    <property type="evidence" value="ECO:0007669"/>
    <property type="project" value="TreeGrafter"/>
</dbReference>
<dbReference type="GO" id="GO:0021556">
    <property type="term" value="P:central nervous system formation"/>
    <property type="evidence" value="ECO:0007669"/>
    <property type="project" value="TreeGrafter"/>
</dbReference>
<keyword evidence="3" id="KW-0325">Glycoprotein</keyword>
<reference evidence="8" key="1">
    <citation type="journal article" date="2024" name="Gigascience">
        <title>Chromosome-level genome of the poultry shaft louse Menopon gallinae provides insight into the host-switching and adaptive evolution of parasitic lice.</title>
        <authorList>
            <person name="Xu Y."/>
            <person name="Ma L."/>
            <person name="Liu S."/>
            <person name="Liang Y."/>
            <person name="Liu Q."/>
            <person name="He Z."/>
            <person name="Tian L."/>
            <person name="Duan Y."/>
            <person name="Cai W."/>
            <person name="Li H."/>
            <person name="Song F."/>
        </authorList>
    </citation>
    <scope>NUCLEOTIDE SEQUENCE</scope>
    <source>
        <strain evidence="8">Cailab_2023a</strain>
    </source>
</reference>
<dbReference type="Pfam" id="PF16077">
    <property type="entry name" value="Spaetzle"/>
    <property type="match status" value="1"/>
</dbReference>
<dbReference type="InterPro" id="IPR052444">
    <property type="entry name" value="Spz/Toll_ligand-like"/>
</dbReference>
<dbReference type="GO" id="GO:0005615">
    <property type="term" value="C:extracellular space"/>
    <property type="evidence" value="ECO:0007669"/>
    <property type="project" value="UniProtKB-ARBA"/>
</dbReference>
<evidence type="ECO:0000256" key="5">
    <source>
        <dbReference type="SAM" id="SignalP"/>
    </source>
</evidence>
<feature type="signal peptide" evidence="5">
    <location>
        <begin position="1"/>
        <end position="18"/>
    </location>
</feature>
<evidence type="ECO:0000259" key="7">
    <source>
        <dbReference type="Pfam" id="PF24103"/>
    </source>
</evidence>
<feature type="chain" id="PRO_5043856282" description="Spaetzle domain-containing protein" evidence="5">
    <location>
        <begin position="19"/>
        <end position="689"/>
    </location>
</feature>
<organism evidence="8">
    <name type="scientific">Menopon gallinae</name>
    <name type="common">poultry shaft louse</name>
    <dbReference type="NCBI Taxonomy" id="328185"/>
    <lineage>
        <taxon>Eukaryota</taxon>
        <taxon>Metazoa</taxon>
        <taxon>Ecdysozoa</taxon>
        <taxon>Arthropoda</taxon>
        <taxon>Hexapoda</taxon>
        <taxon>Insecta</taxon>
        <taxon>Pterygota</taxon>
        <taxon>Neoptera</taxon>
        <taxon>Paraneoptera</taxon>
        <taxon>Psocodea</taxon>
        <taxon>Troctomorpha</taxon>
        <taxon>Phthiraptera</taxon>
        <taxon>Amblycera</taxon>
        <taxon>Menoponidae</taxon>
        <taxon>Menopon</taxon>
    </lineage>
</organism>
<dbReference type="Gene3D" id="2.10.90.10">
    <property type="entry name" value="Cystine-knot cytokines"/>
    <property type="match status" value="1"/>
</dbReference>